<feature type="domain" description="CBS" evidence="3">
    <location>
        <begin position="80"/>
        <end position="139"/>
    </location>
</feature>
<dbReference type="InterPro" id="IPR046342">
    <property type="entry name" value="CBS_dom_sf"/>
</dbReference>
<dbReference type="Proteomes" id="UP000003980">
    <property type="component" value="Unassembled WGS sequence"/>
</dbReference>
<dbReference type="STRING" id="671065.MetMK1DRAFT_00010090"/>
<evidence type="ECO:0000256" key="2">
    <source>
        <dbReference type="PROSITE-ProRule" id="PRU00703"/>
    </source>
</evidence>
<dbReference type="PROSITE" id="PS51371">
    <property type="entry name" value="CBS"/>
    <property type="match status" value="4"/>
</dbReference>
<dbReference type="InterPro" id="IPR000644">
    <property type="entry name" value="CBS_dom"/>
</dbReference>
<dbReference type="SUPFAM" id="SSF54631">
    <property type="entry name" value="CBS-domain pair"/>
    <property type="match status" value="3"/>
</dbReference>
<dbReference type="PANTHER" id="PTHR43080:SF2">
    <property type="entry name" value="CBS DOMAIN-CONTAINING PROTEIN"/>
    <property type="match status" value="1"/>
</dbReference>
<dbReference type="HOGENOM" id="CLU_999709_0_0_2"/>
<feature type="domain" description="CBS" evidence="3">
    <location>
        <begin position="142"/>
        <end position="200"/>
    </location>
</feature>
<dbReference type="eggNOG" id="arCOG00600">
    <property type="taxonomic scope" value="Archaea"/>
</dbReference>
<organism evidence="4 5">
    <name type="scientific">Metallosphaera yellowstonensis MK1</name>
    <dbReference type="NCBI Taxonomy" id="671065"/>
    <lineage>
        <taxon>Archaea</taxon>
        <taxon>Thermoproteota</taxon>
        <taxon>Thermoprotei</taxon>
        <taxon>Sulfolobales</taxon>
        <taxon>Sulfolobaceae</taxon>
        <taxon>Metallosphaera</taxon>
    </lineage>
</organism>
<feature type="domain" description="CBS" evidence="3">
    <location>
        <begin position="7"/>
        <end position="63"/>
    </location>
</feature>
<dbReference type="CDD" id="cd17777">
    <property type="entry name" value="CBS_arch_repeat1"/>
    <property type="match status" value="1"/>
</dbReference>
<dbReference type="RefSeq" id="WP_009071259.1">
    <property type="nucleotide sequence ID" value="NZ_JH597761.1"/>
</dbReference>
<dbReference type="OrthoDB" id="43333at2157"/>
<accession>H2C2N5</accession>
<reference evidence="4 5" key="1">
    <citation type="submission" date="2012-01" db="EMBL/GenBank/DDBJ databases">
        <title>Improved High-Quality Draft sequence of Metallosphaera yellowstonensis MK1.</title>
        <authorList>
            <consortium name="US DOE Joint Genome Institute"/>
            <person name="Lucas S."/>
            <person name="Han J."/>
            <person name="Cheng J.-F."/>
            <person name="Goodwin L."/>
            <person name="Pitluck S."/>
            <person name="Peters L."/>
            <person name="Teshima H."/>
            <person name="Detter J.C."/>
            <person name="Han C."/>
            <person name="Tapia R."/>
            <person name="Land M."/>
            <person name="Hauser L."/>
            <person name="Kyrpides N."/>
            <person name="Kozubal M."/>
            <person name="Macur R.E."/>
            <person name="Jay Z."/>
            <person name="Inskeep W."/>
            <person name="Woyke T."/>
        </authorList>
    </citation>
    <scope>NUCLEOTIDE SEQUENCE [LARGE SCALE GENOMIC DNA]</scope>
    <source>
        <strain evidence="4 5">MK1</strain>
    </source>
</reference>
<dbReference type="PANTHER" id="PTHR43080">
    <property type="entry name" value="CBS DOMAIN-CONTAINING PROTEIN CBSX3, MITOCHONDRIAL"/>
    <property type="match status" value="1"/>
</dbReference>
<keyword evidence="1 2" id="KW-0129">CBS domain</keyword>
<proteinExistence type="predicted"/>
<evidence type="ECO:0000259" key="3">
    <source>
        <dbReference type="PROSITE" id="PS51371"/>
    </source>
</evidence>
<protein>
    <submittedName>
        <fullName evidence="4">CBS-domain-containing membrane protein</fullName>
    </submittedName>
</protein>
<name>H2C2N5_9CREN</name>
<sequence length="278" mass="30759">MQVKTLMNPNPPVISTNQGLVEAFKKVNDRGLGRVIVADEVVKGILSTRDLLTVMVGFCPTACTQADLYKLANAKVSDYMTVNPTVIDENSDALEAITLMVTRNFGSLPVVNSLRRPVGIVTERDFLLIFQDLENLFPISGFVTGKVSTVYKETLLDQAVRMMLRRGFRRLPVVDEEGRAVGMVTAADAVKAAAKAVEKLEPEYFFSRRVRDIMKSPLVTVEENRSVNEAAAMMITKGIGALVILDQEAKPKGIVTERDLLIALHYQLHMPYAFGKKK</sequence>
<dbReference type="Gene3D" id="3.10.580.10">
    <property type="entry name" value="CBS-domain"/>
    <property type="match status" value="2"/>
</dbReference>
<evidence type="ECO:0000313" key="5">
    <source>
        <dbReference type="Proteomes" id="UP000003980"/>
    </source>
</evidence>
<evidence type="ECO:0000313" key="4">
    <source>
        <dbReference type="EMBL" id="EHP70506.1"/>
    </source>
</evidence>
<evidence type="ECO:0000256" key="1">
    <source>
        <dbReference type="ARBA" id="ARBA00023122"/>
    </source>
</evidence>
<dbReference type="SMART" id="SM00116">
    <property type="entry name" value="CBS"/>
    <property type="match status" value="4"/>
</dbReference>
<keyword evidence="5" id="KW-1185">Reference proteome</keyword>
<dbReference type="EMBL" id="JH597761">
    <property type="protein sequence ID" value="EHP70506.1"/>
    <property type="molecule type" value="Genomic_DNA"/>
</dbReference>
<feature type="domain" description="CBS" evidence="3">
    <location>
        <begin position="214"/>
        <end position="272"/>
    </location>
</feature>
<dbReference type="Pfam" id="PF00571">
    <property type="entry name" value="CBS"/>
    <property type="match status" value="4"/>
</dbReference>
<dbReference type="AlphaFoldDB" id="H2C2N5"/>
<gene>
    <name evidence="4" type="ORF">MetMK1DRAFT_00010090</name>
</gene>
<dbReference type="InterPro" id="IPR051257">
    <property type="entry name" value="Diverse_CBS-Domain"/>
</dbReference>